<feature type="non-terminal residue" evidence="1">
    <location>
        <position position="1"/>
    </location>
</feature>
<reference evidence="1" key="1">
    <citation type="submission" date="2023-10" db="EMBL/GenBank/DDBJ databases">
        <authorList>
            <person name="Chen Y."/>
            <person name="Shah S."/>
            <person name="Dougan E. K."/>
            <person name="Thang M."/>
            <person name="Chan C."/>
        </authorList>
    </citation>
    <scope>NUCLEOTIDE SEQUENCE [LARGE SCALE GENOMIC DNA]</scope>
</reference>
<gene>
    <name evidence="1" type="ORF">PCOR1329_LOCUS57577</name>
</gene>
<name>A0ABN9VIQ1_9DINO</name>
<evidence type="ECO:0000313" key="2">
    <source>
        <dbReference type="Proteomes" id="UP001189429"/>
    </source>
</evidence>
<dbReference type="Proteomes" id="UP001189429">
    <property type="component" value="Unassembled WGS sequence"/>
</dbReference>
<keyword evidence="2" id="KW-1185">Reference proteome</keyword>
<comment type="caution">
    <text evidence="1">The sequence shown here is derived from an EMBL/GenBank/DDBJ whole genome shotgun (WGS) entry which is preliminary data.</text>
</comment>
<accession>A0ABN9VIQ1</accession>
<feature type="non-terminal residue" evidence="1">
    <location>
        <position position="126"/>
    </location>
</feature>
<evidence type="ECO:0000313" key="1">
    <source>
        <dbReference type="EMBL" id="CAK0871930.1"/>
    </source>
</evidence>
<proteinExistence type="predicted"/>
<dbReference type="EMBL" id="CAUYUJ010017117">
    <property type="protein sequence ID" value="CAK0871930.1"/>
    <property type="molecule type" value="Genomic_DNA"/>
</dbReference>
<sequence>LAVFCGLATVAKGELLDLFGNLGARAVIVTEQHADRLHPAVDAQHRQRVLEIHVVVARPDPAHLVLALAVELDFEASRGLHHEIWTLNVGAPPLQDAHGLGGCLRMGPLLDCRHQLGTIVGGGLGE</sequence>
<organism evidence="1 2">
    <name type="scientific">Prorocentrum cordatum</name>
    <dbReference type="NCBI Taxonomy" id="2364126"/>
    <lineage>
        <taxon>Eukaryota</taxon>
        <taxon>Sar</taxon>
        <taxon>Alveolata</taxon>
        <taxon>Dinophyceae</taxon>
        <taxon>Prorocentrales</taxon>
        <taxon>Prorocentraceae</taxon>
        <taxon>Prorocentrum</taxon>
    </lineage>
</organism>
<protein>
    <submittedName>
        <fullName evidence="1">Uncharacterized protein</fullName>
    </submittedName>
</protein>